<gene>
    <name evidence="5" type="ORF">RM445_14600</name>
</gene>
<dbReference type="GO" id="GO:0003677">
    <property type="term" value="F:DNA binding"/>
    <property type="evidence" value="ECO:0007669"/>
    <property type="project" value="UniProtKB-KW"/>
</dbReference>
<feature type="domain" description="HTH lacI-type" evidence="4">
    <location>
        <begin position="4"/>
        <end position="59"/>
    </location>
</feature>
<dbReference type="RefSeq" id="WP_311556788.1">
    <property type="nucleotide sequence ID" value="NZ_JAVREJ010000009.1"/>
</dbReference>
<dbReference type="Gene3D" id="3.40.50.2300">
    <property type="match status" value="2"/>
</dbReference>
<reference evidence="6" key="1">
    <citation type="submission" date="2023-07" db="EMBL/GenBank/DDBJ databases">
        <title>30 novel species of actinomycetes from the DSMZ collection.</title>
        <authorList>
            <person name="Nouioui I."/>
        </authorList>
    </citation>
    <scope>NUCLEOTIDE SEQUENCE [LARGE SCALE GENOMIC DNA]</scope>
    <source>
        <strain evidence="6">DSM 45834</strain>
    </source>
</reference>
<keyword evidence="1" id="KW-0805">Transcription regulation</keyword>
<dbReference type="InterPro" id="IPR000843">
    <property type="entry name" value="HTH_LacI"/>
</dbReference>
<dbReference type="PROSITE" id="PS50932">
    <property type="entry name" value="HTH_LACI_2"/>
    <property type="match status" value="1"/>
</dbReference>
<organism evidence="5 6">
    <name type="scientific">Pseudonocardia charpentierae</name>
    <dbReference type="NCBI Taxonomy" id="3075545"/>
    <lineage>
        <taxon>Bacteria</taxon>
        <taxon>Bacillati</taxon>
        <taxon>Actinomycetota</taxon>
        <taxon>Actinomycetes</taxon>
        <taxon>Pseudonocardiales</taxon>
        <taxon>Pseudonocardiaceae</taxon>
        <taxon>Pseudonocardia</taxon>
    </lineage>
</organism>
<evidence type="ECO:0000256" key="2">
    <source>
        <dbReference type="ARBA" id="ARBA00023125"/>
    </source>
</evidence>
<evidence type="ECO:0000256" key="3">
    <source>
        <dbReference type="ARBA" id="ARBA00023163"/>
    </source>
</evidence>
<accession>A0ABU2NBW1</accession>
<dbReference type="PANTHER" id="PTHR30146">
    <property type="entry name" value="LACI-RELATED TRANSCRIPTIONAL REPRESSOR"/>
    <property type="match status" value="1"/>
</dbReference>
<evidence type="ECO:0000256" key="1">
    <source>
        <dbReference type="ARBA" id="ARBA00023015"/>
    </source>
</evidence>
<evidence type="ECO:0000259" key="4">
    <source>
        <dbReference type="PROSITE" id="PS50932"/>
    </source>
</evidence>
<dbReference type="SUPFAM" id="SSF47413">
    <property type="entry name" value="lambda repressor-like DNA-binding domains"/>
    <property type="match status" value="1"/>
</dbReference>
<dbReference type="InterPro" id="IPR028082">
    <property type="entry name" value="Peripla_BP_I"/>
</dbReference>
<dbReference type="Pfam" id="PF13377">
    <property type="entry name" value="Peripla_BP_3"/>
    <property type="match status" value="1"/>
</dbReference>
<evidence type="ECO:0000313" key="5">
    <source>
        <dbReference type="EMBL" id="MDT0350759.1"/>
    </source>
</evidence>
<comment type="caution">
    <text evidence="5">The sequence shown here is derived from an EMBL/GenBank/DDBJ whole genome shotgun (WGS) entry which is preliminary data.</text>
</comment>
<proteinExistence type="predicted"/>
<keyword evidence="3" id="KW-0804">Transcription</keyword>
<evidence type="ECO:0000313" key="6">
    <source>
        <dbReference type="Proteomes" id="UP001183202"/>
    </source>
</evidence>
<sequence>MARVTLKTVAERVGVSPMTVSNAFSRPDQLSAALREKILATAAELGYVGPDPAARTLARGSTGTVGILFHGTPRYALSDDFGALFLAVIAEELGRGGLALTLLPNLGTRDVLPVRDVAMDGAIIYSCSPADESVEWLRRRQLPLVLVDQPQDDHFPSVNVDDRAGARAAAMHLVELGHRRIALLAAGPEALANPTDWYVPRERLRGWHDVLDPAGITPALRYVEKSAGEAAYTAARELLAGPDRPTAVLAFSDAIAADVLRAADDLGLRVPRDVSVVGFDDSPVARRLVPALSTVRQDVVEKGTTAAAELVAAVRARRAGDDPPVRHHLLRTELVLRESTAPPAEVNHGTNGTFVG</sequence>
<keyword evidence="6" id="KW-1185">Reference proteome</keyword>
<dbReference type="PANTHER" id="PTHR30146:SF138">
    <property type="entry name" value="TRANSCRIPTIONAL REGULATORY PROTEIN"/>
    <property type="match status" value="1"/>
</dbReference>
<protein>
    <submittedName>
        <fullName evidence="5">LacI family DNA-binding transcriptional regulator</fullName>
    </submittedName>
</protein>
<dbReference type="CDD" id="cd06279">
    <property type="entry name" value="PBP1_LacI-like"/>
    <property type="match status" value="1"/>
</dbReference>
<dbReference type="SUPFAM" id="SSF53822">
    <property type="entry name" value="Periplasmic binding protein-like I"/>
    <property type="match status" value="1"/>
</dbReference>
<dbReference type="InterPro" id="IPR010982">
    <property type="entry name" value="Lambda_DNA-bd_dom_sf"/>
</dbReference>
<keyword evidence="2 5" id="KW-0238">DNA-binding</keyword>
<dbReference type="InterPro" id="IPR046335">
    <property type="entry name" value="LacI/GalR-like_sensor"/>
</dbReference>
<dbReference type="SMART" id="SM00354">
    <property type="entry name" value="HTH_LACI"/>
    <property type="match status" value="1"/>
</dbReference>
<dbReference type="EMBL" id="JAVREJ010000009">
    <property type="protein sequence ID" value="MDT0350759.1"/>
    <property type="molecule type" value="Genomic_DNA"/>
</dbReference>
<name>A0ABU2NBW1_9PSEU</name>
<dbReference type="CDD" id="cd01392">
    <property type="entry name" value="HTH_LacI"/>
    <property type="match status" value="1"/>
</dbReference>
<dbReference type="Pfam" id="PF00356">
    <property type="entry name" value="LacI"/>
    <property type="match status" value="1"/>
</dbReference>
<dbReference type="Proteomes" id="UP001183202">
    <property type="component" value="Unassembled WGS sequence"/>
</dbReference>
<dbReference type="Gene3D" id="1.10.260.40">
    <property type="entry name" value="lambda repressor-like DNA-binding domains"/>
    <property type="match status" value="1"/>
</dbReference>